<keyword evidence="3" id="KW-1185">Reference proteome</keyword>
<proteinExistence type="predicted"/>
<protein>
    <submittedName>
        <fullName evidence="2">Uncharacterized protein</fullName>
    </submittedName>
</protein>
<feature type="compositionally biased region" description="Polar residues" evidence="1">
    <location>
        <begin position="1"/>
        <end position="13"/>
    </location>
</feature>
<reference evidence="2 3" key="1">
    <citation type="submission" date="2020-08" db="EMBL/GenBank/DDBJ databases">
        <title>Aphidius gifuensis genome sequencing and assembly.</title>
        <authorList>
            <person name="Du Z."/>
        </authorList>
    </citation>
    <scope>NUCLEOTIDE SEQUENCE [LARGE SCALE GENOMIC DNA]</scope>
    <source>
        <strain evidence="2">YNYX2018</strain>
        <tissue evidence="2">Adults</tissue>
    </source>
</reference>
<organism evidence="2 3">
    <name type="scientific">Aphidius gifuensis</name>
    <name type="common">Parasitoid wasp</name>
    <dbReference type="NCBI Taxonomy" id="684658"/>
    <lineage>
        <taxon>Eukaryota</taxon>
        <taxon>Metazoa</taxon>
        <taxon>Ecdysozoa</taxon>
        <taxon>Arthropoda</taxon>
        <taxon>Hexapoda</taxon>
        <taxon>Insecta</taxon>
        <taxon>Pterygota</taxon>
        <taxon>Neoptera</taxon>
        <taxon>Endopterygota</taxon>
        <taxon>Hymenoptera</taxon>
        <taxon>Apocrita</taxon>
        <taxon>Ichneumonoidea</taxon>
        <taxon>Braconidae</taxon>
        <taxon>Aphidiinae</taxon>
        <taxon>Aphidius</taxon>
    </lineage>
</organism>
<feature type="compositionally biased region" description="Acidic residues" evidence="1">
    <location>
        <begin position="182"/>
        <end position="234"/>
    </location>
</feature>
<feature type="compositionally biased region" description="Acidic residues" evidence="1">
    <location>
        <begin position="416"/>
        <end position="452"/>
    </location>
</feature>
<evidence type="ECO:0000256" key="1">
    <source>
        <dbReference type="SAM" id="MobiDB-lite"/>
    </source>
</evidence>
<dbReference type="Proteomes" id="UP000639338">
    <property type="component" value="Unassembled WGS sequence"/>
</dbReference>
<comment type="caution">
    <text evidence="2">The sequence shown here is derived from an EMBL/GenBank/DDBJ whole genome shotgun (WGS) entry which is preliminary data.</text>
</comment>
<dbReference type="EMBL" id="JACMRX010000005">
    <property type="protein sequence ID" value="KAF7988975.1"/>
    <property type="molecule type" value="Genomic_DNA"/>
</dbReference>
<dbReference type="AlphaFoldDB" id="A0A834XPC3"/>
<evidence type="ECO:0000313" key="2">
    <source>
        <dbReference type="EMBL" id="KAF7988975.1"/>
    </source>
</evidence>
<feature type="region of interest" description="Disordered" evidence="1">
    <location>
        <begin position="169"/>
        <end position="234"/>
    </location>
</feature>
<accession>A0A834XPC3</accession>
<gene>
    <name evidence="2" type="ORF">HCN44_007285</name>
</gene>
<feature type="region of interest" description="Disordered" evidence="1">
    <location>
        <begin position="1"/>
        <end position="20"/>
    </location>
</feature>
<sequence length="461" mass="53747">MSLINVSDSTPSWPESEGYELSKDNVARFEKTEADYVESLMEVLSSADSIRQVKQKLSDKEKLSEDMEQLFDGAINQEEKEQKKASEVPIKRIINRVRIMKKRERQYELEELLHKNQAELEKTKDYVFNTAVTPSQRKERQVFVDIELDLLDEYFWIKRELNPRTDEYRAKLSSANSWPDYPEFEDTQESDMDVSDVSDSDESDLDVSDSDESDLDESDSDESADLDESDSYELDLDELDYSTPSLPDSEGYASIDDDDLASFEKAEADYVESLMEVLSSAVSICQVKQILSDKEKLSEDMQEVFDRAINQEKKEQKQASEVPIKRIINKIRIMKKRERQYELLKLLRKNEAELKKTDYYVFNTLVPQSERKERQVFLDIELALLTEYLWIKRELNPRTDEYRAKLSTANSWPDYPEFEDTQESDMDVSDSDESADLDESDSSYELNLDELDCDKQNKSLA</sequence>
<feature type="region of interest" description="Disordered" evidence="1">
    <location>
        <begin position="413"/>
        <end position="461"/>
    </location>
</feature>
<evidence type="ECO:0000313" key="3">
    <source>
        <dbReference type="Proteomes" id="UP000639338"/>
    </source>
</evidence>
<name>A0A834XPC3_APHGI</name>